<evidence type="ECO:0000313" key="12">
    <source>
        <dbReference type="Proteomes" id="UP000736328"/>
    </source>
</evidence>
<dbReference type="InterPro" id="IPR025857">
    <property type="entry name" value="MacB_PCD"/>
</dbReference>
<feature type="transmembrane region" description="Helical" evidence="8">
    <location>
        <begin position="20"/>
        <end position="46"/>
    </location>
</feature>
<accession>A0A933ICT2</accession>
<reference evidence="11" key="1">
    <citation type="submission" date="2020-07" db="EMBL/GenBank/DDBJ databases">
        <title>Huge and variable diversity of episymbiotic CPR bacteria and DPANN archaea in groundwater ecosystems.</title>
        <authorList>
            <person name="He C.Y."/>
            <person name="Keren R."/>
            <person name="Whittaker M."/>
            <person name="Farag I.F."/>
            <person name="Doudna J."/>
            <person name="Cate J.H.D."/>
            <person name="Banfield J.F."/>
        </authorList>
    </citation>
    <scope>NUCLEOTIDE SEQUENCE</scope>
    <source>
        <strain evidence="11">NC_groundwater_1520_Pr4_B-0.1um_53_5</strain>
    </source>
</reference>
<dbReference type="InterPro" id="IPR011925">
    <property type="entry name" value="LolCE_TM"/>
</dbReference>
<dbReference type="AlphaFoldDB" id="A0A933ICT2"/>
<evidence type="ECO:0000256" key="1">
    <source>
        <dbReference type="ARBA" id="ARBA00004651"/>
    </source>
</evidence>
<dbReference type="Pfam" id="PF12704">
    <property type="entry name" value="MacB_PCD"/>
    <property type="match status" value="1"/>
</dbReference>
<dbReference type="Proteomes" id="UP000736328">
    <property type="component" value="Unassembled WGS sequence"/>
</dbReference>
<evidence type="ECO:0000256" key="2">
    <source>
        <dbReference type="ARBA" id="ARBA00005236"/>
    </source>
</evidence>
<evidence type="ECO:0000259" key="10">
    <source>
        <dbReference type="Pfam" id="PF12704"/>
    </source>
</evidence>
<keyword evidence="5 8" id="KW-0812">Transmembrane</keyword>
<dbReference type="NCBIfam" id="TIGR02212">
    <property type="entry name" value="lolCE"/>
    <property type="match status" value="1"/>
</dbReference>
<evidence type="ECO:0000256" key="5">
    <source>
        <dbReference type="ARBA" id="ARBA00022692"/>
    </source>
</evidence>
<organism evidence="11 12">
    <name type="scientific">candidate division TA06 bacterium</name>
    <dbReference type="NCBI Taxonomy" id="2250710"/>
    <lineage>
        <taxon>Bacteria</taxon>
        <taxon>Bacteria division TA06</taxon>
    </lineage>
</organism>
<evidence type="ECO:0000259" key="9">
    <source>
        <dbReference type="Pfam" id="PF02687"/>
    </source>
</evidence>
<evidence type="ECO:0000256" key="6">
    <source>
        <dbReference type="ARBA" id="ARBA00022989"/>
    </source>
</evidence>
<keyword evidence="11" id="KW-0449">Lipoprotein</keyword>
<evidence type="ECO:0000256" key="4">
    <source>
        <dbReference type="ARBA" id="ARBA00022475"/>
    </source>
</evidence>
<comment type="subcellular location">
    <subcellularLocation>
        <location evidence="1">Cell membrane</location>
        <topology evidence="1">Multi-pass membrane protein</topology>
    </subcellularLocation>
</comment>
<protein>
    <submittedName>
        <fullName evidence="11">Lipoprotein-releasing ABC transporter permease subunit</fullName>
    </submittedName>
</protein>
<keyword evidence="6 8" id="KW-1133">Transmembrane helix</keyword>
<dbReference type="PANTHER" id="PTHR30489:SF0">
    <property type="entry name" value="LIPOPROTEIN-RELEASING SYSTEM TRANSMEMBRANE PROTEIN LOLE"/>
    <property type="match status" value="1"/>
</dbReference>
<sequence>MSYELFIAKRYFKAKRRTGFISVMSVLSFAGVTVGVAALLTVLSVMNGAQTELRNKILGTTAHLIILKYQNQPIAEYKELLPKINALSEVIGSSPFIYTKCMVAKGSKVDGLVLRGVDPELEHGVTDVSRNMVAGKLKFDTLSSGLPGIILGLDLADRLGAYLGDTLTVTSSQSMKATPLGLIPKTRRFLLTGIFDTGMYEYNSTLGYIGLAQAQDFLETGPAVTGIEVKIKDIYQAPETGKKITVLLGPQYRYNDWIHLNWSLFSALKLEKTAMFLILALIIIVAALNIISSLIMTVIEKTREIGILKSMGATSKSIMKIFVFQGLLVGGIGTVLGMGLGYALCLLLARYQFVNLPADVYFINKLPVQMQAGDFVLVSVATILITFLAALYPAYKASRLDPIEAIRYE</sequence>
<dbReference type="GO" id="GO:0042953">
    <property type="term" value="P:lipoprotein transport"/>
    <property type="evidence" value="ECO:0007669"/>
    <property type="project" value="InterPro"/>
</dbReference>
<dbReference type="EMBL" id="JACQXR010000140">
    <property type="protein sequence ID" value="MBI4727618.1"/>
    <property type="molecule type" value="Genomic_DNA"/>
</dbReference>
<evidence type="ECO:0000256" key="7">
    <source>
        <dbReference type="ARBA" id="ARBA00023136"/>
    </source>
</evidence>
<proteinExistence type="inferred from homology"/>
<dbReference type="GO" id="GO:0098797">
    <property type="term" value="C:plasma membrane protein complex"/>
    <property type="evidence" value="ECO:0007669"/>
    <property type="project" value="TreeGrafter"/>
</dbReference>
<keyword evidence="4" id="KW-1003">Cell membrane</keyword>
<dbReference type="InterPro" id="IPR051447">
    <property type="entry name" value="Lipoprotein-release_system"/>
</dbReference>
<feature type="transmembrane region" description="Helical" evidence="8">
    <location>
        <begin position="321"/>
        <end position="349"/>
    </location>
</feature>
<keyword evidence="3" id="KW-0813">Transport</keyword>
<comment type="caution">
    <text evidence="11">The sequence shown here is derived from an EMBL/GenBank/DDBJ whole genome shotgun (WGS) entry which is preliminary data.</text>
</comment>
<dbReference type="Pfam" id="PF02687">
    <property type="entry name" value="FtsX"/>
    <property type="match status" value="1"/>
</dbReference>
<comment type="similarity">
    <text evidence="2">Belongs to the ABC-4 integral membrane protein family. LolC/E subfamily.</text>
</comment>
<dbReference type="GO" id="GO:0044874">
    <property type="term" value="P:lipoprotein localization to outer membrane"/>
    <property type="evidence" value="ECO:0007669"/>
    <property type="project" value="TreeGrafter"/>
</dbReference>
<feature type="domain" description="ABC3 transporter permease C-terminal" evidence="9">
    <location>
        <begin position="277"/>
        <end position="402"/>
    </location>
</feature>
<evidence type="ECO:0000313" key="11">
    <source>
        <dbReference type="EMBL" id="MBI4727618.1"/>
    </source>
</evidence>
<dbReference type="InterPro" id="IPR003838">
    <property type="entry name" value="ABC3_permease_C"/>
</dbReference>
<keyword evidence="7 8" id="KW-0472">Membrane</keyword>
<name>A0A933ICT2_UNCT6</name>
<dbReference type="PANTHER" id="PTHR30489">
    <property type="entry name" value="LIPOPROTEIN-RELEASING SYSTEM TRANSMEMBRANE PROTEIN LOLE"/>
    <property type="match status" value="1"/>
</dbReference>
<gene>
    <name evidence="11" type="ORF">HY768_10455</name>
</gene>
<feature type="domain" description="MacB-like periplasmic core" evidence="10">
    <location>
        <begin position="25"/>
        <end position="245"/>
    </location>
</feature>
<evidence type="ECO:0000256" key="3">
    <source>
        <dbReference type="ARBA" id="ARBA00022448"/>
    </source>
</evidence>
<evidence type="ECO:0000256" key="8">
    <source>
        <dbReference type="SAM" id="Phobius"/>
    </source>
</evidence>
<feature type="transmembrane region" description="Helical" evidence="8">
    <location>
        <begin position="375"/>
        <end position="395"/>
    </location>
</feature>
<feature type="transmembrane region" description="Helical" evidence="8">
    <location>
        <begin position="274"/>
        <end position="300"/>
    </location>
</feature>